<feature type="region of interest" description="Disordered" evidence="1">
    <location>
        <begin position="22"/>
        <end position="44"/>
    </location>
</feature>
<feature type="compositionally biased region" description="Basic and acidic residues" evidence="1">
    <location>
        <begin position="27"/>
        <end position="44"/>
    </location>
</feature>
<evidence type="ECO:0000256" key="1">
    <source>
        <dbReference type="SAM" id="MobiDB-lite"/>
    </source>
</evidence>
<evidence type="ECO:0008006" key="4">
    <source>
        <dbReference type="Google" id="ProtNLM"/>
    </source>
</evidence>
<name>A0ABV0N261_9TELE</name>
<gene>
    <name evidence="2" type="ORF">GOODEAATRI_017227</name>
</gene>
<organism evidence="2 3">
    <name type="scientific">Goodea atripinnis</name>
    <dbReference type="NCBI Taxonomy" id="208336"/>
    <lineage>
        <taxon>Eukaryota</taxon>
        <taxon>Metazoa</taxon>
        <taxon>Chordata</taxon>
        <taxon>Craniata</taxon>
        <taxon>Vertebrata</taxon>
        <taxon>Euteleostomi</taxon>
        <taxon>Actinopterygii</taxon>
        <taxon>Neopterygii</taxon>
        <taxon>Teleostei</taxon>
        <taxon>Neoteleostei</taxon>
        <taxon>Acanthomorphata</taxon>
        <taxon>Ovalentaria</taxon>
        <taxon>Atherinomorphae</taxon>
        <taxon>Cyprinodontiformes</taxon>
        <taxon>Goodeidae</taxon>
        <taxon>Goodea</taxon>
    </lineage>
</organism>
<protein>
    <recommendedName>
        <fullName evidence="4">Secreted protein</fullName>
    </recommendedName>
</protein>
<accession>A0ABV0N261</accession>
<dbReference type="EMBL" id="JAHRIO010021377">
    <property type="protein sequence ID" value="MEQ2165475.1"/>
    <property type="molecule type" value="Genomic_DNA"/>
</dbReference>
<proteinExistence type="predicted"/>
<evidence type="ECO:0000313" key="2">
    <source>
        <dbReference type="EMBL" id="MEQ2165475.1"/>
    </source>
</evidence>
<sequence>MVISLVCVWSVDSQTFYTWRRPGSGGKTEKTDTGKRETSVKSKSSRTREKICTFFSILLSNSSLQASDCGNSMASPAIACLYLRNALSGSRFSHLCPIVRTLKWLDFHAVWKSLKSDAGFSHCYHNTVRPLKN</sequence>
<dbReference type="Proteomes" id="UP001476798">
    <property type="component" value="Unassembled WGS sequence"/>
</dbReference>
<comment type="caution">
    <text evidence="2">The sequence shown here is derived from an EMBL/GenBank/DDBJ whole genome shotgun (WGS) entry which is preliminary data.</text>
</comment>
<keyword evidence="3" id="KW-1185">Reference proteome</keyword>
<evidence type="ECO:0000313" key="3">
    <source>
        <dbReference type="Proteomes" id="UP001476798"/>
    </source>
</evidence>
<reference evidence="2 3" key="1">
    <citation type="submission" date="2021-06" db="EMBL/GenBank/DDBJ databases">
        <authorList>
            <person name="Palmer J.M."/>
        </authorList>
    </citation>
    <scope>NUCLEOTIDE SEQUENCE [LARGE SCALE GENOMIC DNA]</scope>
    <source>
        <strain evidence="2 3">GA_2019</strain>
        <tissue evidence="2">Muscle</tissue>
    </source>
</reference>